<reference evidence="3 5" key="1">
    <citation type="submission" date="2016-02" db="EMBL/GenBank/DDBJ databases">
        <authorList>
            <person name="Holder M.E."/>
            <person name="Ajami N.J."/>
            <person name="Petrosino J.F."/>
        </authorList>
    </citation>
    <scope>NUCLEOTIDE SEQUENCE [LARGE SCALE GENOMIC DNA]</scope>
    <source>
        <strain evidence="3 5">CCUG 32990</strain>
    </source>
</reference>
<dbReference type="EMBL" id="LT906449">
    <property type="protein sequence ID" value="SNV15318.1"/>
    <property type="molecule type" value="Genomic_DNA"/>
</dbReference>
<organism evidence="4 6">
    <name type="scientific">Capnocytophaga haemolytica</name>
    <dbReference type="NCBI Taxonomy" id="45243"/>
    <lineage>
        <taxon>Bacteria</taxon>
        <taxon>Pseudomonadati</taxon>
        <taxon>Bacteroidota</taxon>
        <taxon>Flavobacteriia</taxon>
        <taxon>Flavobacteriales</taxon>
        <taxon>Flavobacteriaceae</taxon>
        <taxon>Capnocytophaga</taxon>
    </lineage>
</organism>
<evidence type="ECO:0000313" key="5">
    <source>
        <dbReference type="Proteomes" id="UP000065822"/>
    </source>
</evidence>
<dbReference type="AlphaFoldDB" id="A0AAX2H084"/>
<evidence type="ECO:0000256" key="1">
    <source>
        <dbReference type="SAM" id="SignalP"/>
    </source>
</evidence>
<feature type="domain" description="DUF8192" evidence="2">
    <location>
        <begin position="233"/>
        <end position="327"/>
    </location>
</feature>
<dbReference type="InterPro" id="IPR058505">
    <property type="entry name" value="DUF8192"/>
</dbReference>
<dbReference type="RefSeq" id="WP_066430958.1">
    <property type="nucleotide sequence ID" value="NZ_CP014227.1"/>
</dbReference>
<gene>
    <name evidence="3" type="ORF">AXF12_10545</name>
    <name evidence="4" type="ORF">SAMEA44541418_02047</name>
</gene>
<feature type="chain" id="PRO_5043982239" description="DUF8192 domain-containing protein" evidence="1">
    <location>
        <begin position="19"/>
        <end position="334"/>
    </location>
</feature>
<proteinExistence type="predicted"/>
<feature type="signal peptide" evidence="1">
    <location>
        <begin position="1"/>
        <end position="18"/>
    </location>
</feature>
<reference evidence="4 6" key="2">
    <citation type="submission" date="2017-06" db="EMBL/GenBank/DDBJ databases">
        <authorList>
            <consortium name="Pathogen Informatics"/>
        </authorList>
    </citation>
    <scope>NUCLEOTIDE SEQUENCE [LARGE SCALE GENOMIC DNA]</scope>
    <source>
        <strain evidence="4 6">NCTC12947</strain>
    </source>
</reference>
<dbReference type="Proteomes" id="UP000215539">
    <property type="component" value="Chromosome 1"/>
</dbReference>
<keyword evidence="1" id="KW-0732">Signal</keyword>
<keyword evidence="5" id="KW-1185">Reference proteome</keyword>
<accession>A0AAX2H084</accession>
<dbReference type="EMBL" id="CP014227">
    <property type="protein sequence ID" value="AMD85911.1"/>
    <property type="molecule type" value="Genomic_DNA"/>
</dbReference>
<evidence type="ECO:0000313" key="4">
    <source>
        <dbReference type="EMBL" id="SNV15318.1"/>
    </source>
</evidence>
<dbReference type="KEGG" id="chg:AXF12_10545"/>
<evidence type="ECO:0000313" key="3">
    <source>
        <dbReference type="EMBL" id="AMD85911.1"/>
    </source>
</evidence>
<dbReference type="Proteomes" id="UP000065822">
    <property type="component" value="Chromosome"/>
</dbReference>
<dbReference type="Pfam" id="PF26612">
    <property type="entry name" value="DUF8192"/>
    <property type="match status" value="1"/>
</dbReference>
<evidence type="ECO:0000313" key="6">
    <source>
        <dbReference type="Proteomes" id="UP000215539"/>
    </source>
</evidence>
<name>A0AAX2H084_9FLAO</name>
<protein>
    <recommendedName>
        <fullName evidence="2">DUF8192 domain-containing protein</fullName>
    </recommendedName>
</protein>
<evidence type="ECO:0000259" key="2">
    <source>
        <dbReference type="Pfam" id="PF26612"/>
    </source>
</evidence>
<sequence length="334" mass="38454">MKNNILILLSFIGYSAFAQEVSTSERIKSQELSSKDSVYTLNKGYIAVLNKKVAYVYYNKQVPRESIPTTFNLSYPVRYVLIAENYQAKECAYDYVFYVYNSHQEQIINEKLIQKKLKKVNCNIQDCSLKEMQVSIANNEHTYHINATFNGCKYVWSREDILTKDLLDKYPILKYRNIKIKEIRREQHNQYRYEVNVFDGRNIIGQVLYPQVRASGIPDDILRSSDKMGIDDTSVLNEYEANYLNFVFKINPEDFNLTNKKIAFLTGSSGKAKGSKKEYFSGAIHPVAIGGLYIFNDAQKKASGGYDGAIAYWVKLLVPIKTVVERLGKNKVHQ</sequence>